<dbReference type="Pfam" id="PF04002">
    <property type="entry name" value="RadC"/>
    <property type="match status" value="1"/>
</dbReference>
<evidence type="ECO:0000256" key="7">
    <source>
        <dbReference type="RuleBase" id="RU003797"/>
    </source>
</evidence>
<feature type="domain" description="MPN" evidence="8">
    <location>
        <begin position="89"/>
        <end position="204"/>
    </location>
</feature>
<gene>
    <name evidence="9" type="ORF">DMP10_02110</name>
</gene>
<keyword evidence="10" id="KW-1185">Reference proteome</keyword>
<dbReference type="EMBL" id="QICA01000002">
    <property type="protein sequence ID" value="RNL39733.1"/>
    <property type="molecule type" value="Genomic_DNA"/>
</dbReference>
<evidence type="ECO:0000256" key="5">
    <source>
        <dbReference type="ARBA" id="ARBA00022833"/>
    </source>
</evidence>
<dbReference type="RefSeq" id="WP_117285127.1">
    <property type="nucleotide sequence ID" value="NZ_JAMTCE010000005.1"/>
</dbReference>
<protein>
    <recommendedName>
        <fullName evidence="8">MPN domain-containing protein</fullName>
    </recommendedName>
</protein>
<dbReference type="CDD" id="cd08071">
    <property type="entry name" value="MPN_DUF2466"/>
    <property type="match status" value="1"/>
</dbReference>
<name>A0A3N0AY15_9ACTN</name>
<accession>A0A3N0AY15</accession>
<evidence type="ECO:0000256" key="1">
    <source>
        <dbReference type="ARBA" id="ARBA00010243"/>
    </source>
</evidence>
<dbReference type="AlphaFoldDB" id="A0A3N0AY15"/>
<evidence type="ECO:0000313" key="10">
    <source>
        <dbReference type="Proteomes" id="UP000278327"/>
    </source>
</evidence>
<dbReference type="InterPro" id="IPR025657">
    <property type="entry name" value="RadC_JAB"/>
</dbReference>
<comment type="similarity">
    <text evidence="1 7">Belongs to the UPF0758 family.</text>
</comment>
<sequence length="204" mass="22491">MMPREKLAKYGAATLTDLELLLLVIGSGNKQVSARAIATQILKLLKEKGGEVTYRDLAGVKGMGVAKTSEMIALFELGRRYLIPADKPVITSTDDAVEQLKDLRSKRQECFAVLTLDGANRLISNEIVFQGTLDRSIIHPREIFARAIEDRAASIIVAHNHPSGNPRPSEKDIAVTKRIQEAGELLGIKVLEHIIVTQNEQWSI</sequence>
<keyword evidence="2" id="KW-0645">Protease</keyword>
<dbReference type="PANTHER" id="PTHR30471:SF3">
    <property type="entry name" value="UPF0758 PROTEIN YEES-RELATED"/>
    <property type="match status" value="1"/>
</dbReference>
<dbReference type="NCBIfam" id="NF000642">
    <property type="entry name" value="PRK00024.1"/>
    <property type="match status" value="1"/>
</dbReference>
<dbReference type="NCBIfam" id="TIGR00608">
    <property type="entry name" value="radc"/>
    <property type="match status" value="1"/>
</dbReference>
<reference evidence="9 10" key="1">
    <citation type="journal article" date="2019" name="Microbiol. Resour. Announc.">
        <title>Draft Genome Sequences of Type Strains of Gordonibacter faecihominis, Paraeggerthella hongkongensis, Parvibacter caecicola,Slackia equolifaciens, Slackia faecicanis, and Slackia isoflavoniconvertens.</title>
        <authorList>
            <person name="Danylec N."/>
            <person name="Stoll D.A."/>
            <person name="Dotsch A."/>
            <person name="Huch M."/>
        </authorList>
    </citation>
    <scope>NUCLEOTIDE SEQUENCE [LARGE SCALE GENOMIC DNA]</scope>
    <source>
        <strain evidence="9 10">DSM 18785</strain>
    </source>
</reference>
<dbReference type="SUPFAM" id="SSF102712">
    <property type="entry name" value="JAB1/MPN domain"/>
    <property type="match status" value="1"/>
</dbReference>
<dbReference type="GO" id="GO:0006508">
    <property type="term" value="P:proteolysis"/>
    <property type="evidence" value="ECO:0007669"/>
    <property type="project" value="UniProtKB-KW"/>
</dbReference>
<dbReference type="Pfam" id="PF20582">
    <property type="entry name" value="UPF0758_N"/>
    <property type="match status" value="1"/>
</dbReference>
<keyword evidence="3" id="KW-0479">Metal-binding</keyword>
<keyword evidence="6" id="KW-0482">Metalloprotease</keyword>
<comment type="caution">
    <text evidence="9">The sequence shown here is derived from an EMBL/GenBank/DDBJ whole genome shotgun (WGS) entry which is preliminary data.</text>
</comment>
<dbReference type="PROSITE" id="PS50249">
    <property type="entry name" value="MPN"/>
    <property type="match status" value="1"/>
</dbReference>
<proteinExistence type="inferred from homology"/>
<evidence type="ECO:0000256" key="4">
    <source>
        <dbReference type="ARBA" id="ARBA00022801"/>
    </source>
</evidence>
<evidence type="ECO:0000256" key="3">
    <source>
        <dbReference type="ARBA" id="ARBA00022723"/>
    </source>
</evidence>
<organism evidence="9 10">
    <name type="scientific">Adlercreutzia equolifaciens subsp. celatus DSM 18785</name>
    <dbReference type="NCBI Taxonomy" id="1121021"/>
    <lineage>
        <taxon>Bacteria</taxon>
        <taxon>Bacillati</taxon>
        <taxon>Actinomycetota</taxon>
        <taxon>Coriobacteriia</taxon>
        <taxon>Eggerthellales</taxon>
        <taxon>Eggerthellaceae</taxon>
        <taxon>Adlercreutzia</taxon>
    </lineage>
</organism>
<dbReference type="Proteomes" id="UP000278327">
    <property type="component" value="Unassembled WGS sequence"/>
</dbReference>
<dbReference type="GO" id="GO:0008237">
    <property type="term" value="F:metallopeptidase activity"/>
    <property type="evidence" value="ECO:0007669"/>
    <property type="project" value="UniProtKB-KW"/>
</dbReference>
<dbReference type="InterPro" id="IPR001405">
    <property type="entry name" value="UPF0758"/>
</dbReference>
<dbReference type="PROSITE" id="PS01302">
    <property type="entry name" value="UPF0758"/>
    <property type="match status" value="1"/>
</dbReference>
<keyword evidence="4" id="KW-0378">Hydrolase</keyword>
<evidence type="ECO:0000256" key="6">
    <source>
        <dbReference type="ARBA" id="ARBA00023049"/>
    </source>
</evidence>
<dbReference type="InterPro" id="IPR046778">
    <property type="entry name" value="UPF0758_N"/>
</dbReference>
<evidence type="ECO:0000313" key="9">
    <source>
        <dbReference type="EMBL" id="RNL39733.1"/>
    </source>
</evidence>
<dbReference type="Gene3D" id="3.40.140.10">
    <property type="entry name" value="Cytidine Deaminase, domain 2"/>
    <property type="match status" value="1"/>
</dbReference>
<keyword evidence="5" id="KW-0862">Zinc</keyword>
<dbReference type="GO" id="GO:0046872">
    <property type="term" value="F:metal ion binding"/>
    <property type="evidence" value="ECO:0007669"/>
    <property type="project" value="UniProtKB-KW"/>
</dbReference>
<evidence type="ECO:0000259" key="8">
    <source>
        <dbReference type="PROSITE" id="PS50249"/>
    </source>
</evidence>
<dbReference type="InterPro" id="IPR020891">
    <property type="entry name" value="UPF0758_CS"/>
</dbReference>
<dbReference type="InterPro" id="IPR037518">
    <property type="entry name" value="MPN"/>
</dbReference>
<dbReference type="PANTHER" id="PTHR30471">
    <property type="entry name" value="DNA REPAIR PROTEIN RADC"/>
    <property type="match status" value="1"/>
</dbReference>
<evidence type="ECO:0000256" key="2">
    <source>
        <dbReference type="ARBA" id="ARBA00022670"/>
    </source>
</evidence>